<feature type="region of interest" description="Disordered" evidence="1">
    <location>
        <begin position="1"/>
        <end position="36"/>
    </location>
</feature>
<dbReference type="Proteomes" id="UP000428325">
    <property type="component" value="Chromosome"/>
</dbReference>
<dbReference type="CDD" id="cd22231">
    <property type="entry name" value="RHH_NikR_HicB-like"/>
    <property type="match status" value="1"/>
</dbReference>
<sequence>MASPSITVPDELLTKIDQQRARDAAETGDVQSRSEWFREAAREKLGIDYTNDNGPEESKGAA</sequence>
<feature type="compositionally biased region" description="Basic and acidic residues" evidence="1">
    <location>
        <begin position="12"/>
        <end position="25"/>
    </location>
</feature>
<reference evidence="2 3" key="1">
    <citation type="submission" date="2018-12" db="EMBL/GenBank/DDBJ databases">
        <title>Complete genome sequence of Haloplanus rallus MBLA0036.</title>
        <authorList>
            <person name="Nam Y.-d."/>
            <person name="Kang J."/>
            <person name="Chung W.-H."/>
            <person name="Park Y.S."/>
        </authorList>
    </citation>
    <scope>NUCLEOTIDE SEQUENCE [LARGE SCALE GENOMIC DNA]</scope>
    <source>
        <strain evidence="2 3">MBLA0036</strain>
    </source>
</reference>
<name>A0A6B9F6E7_9EURY</name>
<organism evidence="2 3">
    <name type="scientific">Haloplanus rallus</name>
    <dbReference type="NCBI Taxonomy" id="1816183"/>
    <lineage>
        <taxon>Archaea</taxon>
        <taxon>Methanobacteriati</taxon>
        <taxon>Methanobacteriota</taxon>
        <taxon>Stenosarchaea group</taxon>
        <taxon>Halobacteria</taxon>
        <taxon>Halobacteriales</taxon>
        <taxon>Haloferacaceae</taxon>
        <taxon>Haloplanus</taxon>
    </lineage>
</organism>
<evidence type="ECO:0000313" key="2">
    <source>
        <dbReference type="EMBL" id="QGX94992.1"/>
    </source>
</evidence>
<evidence type="ECO:0000313" key="3">
    <source>
        <dbReference type="Proteomes" id="UP000428325"/>
    </source>
</evidence>
<gene>
    <name evidence="2" type="ORF">EI982_09410</name>
</gene>
<dbReference type="KEGG" id="hra:EI982_09410"/>
<evidence type="ECO:0000256" key="1">
    <source>
        <dbReference type="SAM" id="MobiDB-lite"/>
    </source>
</evidence>
<dbReference type="RefSeq" id="WP_157689448.1">
    <property type="nucleotide sequence ID" value="NZ_CP034345.1"/>
</dbReference>
<keyword evidence="3" id="KW-1185">Reference proteome</keyword>
<dbReference type="EMBL" id="CP034345">
    <property type="protein sequence ID" value="QGX94992.1"/>
    <property type="molecule type" value="Genomic_DNA"/>
</dbReference>
<dbReference type="AlphaFoldDB" id="A0A6B9F6E7"/>
<feature type="region of interest" description="Disordered" evidence="1">
    <location>
        <begin position="43"/>
        <end position="62"/>
    </location>
</feature>
<proteinExistence type="predicted"/>
<dbReference type="GeneID" id="43369753"/>
<protein>
    <submittedName>
        <fullName evidence="2">Ribbon-helix-helix protein, CopG family</fullName>
    </submittedName>
</protein>
<accession>A0A6B9F6E7</accession>
<dbReference type="OrthoDB" id="25654at2157"/>